<dbReference type="AlphaFoldDB" id="A0A7Y3S9T3"/>
<dbReference type="CDD" id="cd05251">
    <property type="entry name" value="NmrA_like_SDR_a"/>
    <property type="match status" value="1"/>
</dbReference>
<dbReference type="InterPro" id="IPR008030">
    <property type="entry name" value="NmrA-like"/>
</dbReference>
<dbReference type="Gene3D" id="3.90.25.10">
    <property type="entry name" value="UDP-galactose 4-epimerase, domain 1"/>
    <property type="match status" value="1"/>
</dbReference>
<evidence type="ECO:0000256" key="2">
    <source>
        <dbReference type="ARBA" id="ARBA00022857"/>
    </source>
</evidence>
<evidence type="ECO:0000256" key="1">
    <source>
        <dbReference type="ARBA" id="ARBA00006328"/>
    </source>
</evidence>
<name>A0A7Y3S9T3_9HYPH</name>
<protein>
    <submittedName>
        <fullName evidence="4">NmrA/HSCARG family protein</fullName>
    </submittedName>
</protein>
<dbReference type="InterPro" id="IPR036291">
    <property type="entry name" value="NAD(P)-bd_dom_sf"/>
</dbReference>
<dbReference type="PANTHER" id="PTHR42748:SF7">
    <property type="entry name" value="NMRA LIKE REDOX SENSOR 1-RELATED"/>
    <property type="match status" value="1"/>
</dbReference>
<comment type="caution">
    <text evidence="4">The sequence shown here is derived from an EMBL/GenBank/DDBJ whole genome shotgun (WGS) entry which is preliminary data.</text>
</comment>
<dbReference type="SUPFAM" id="SSF51735">
    <property type="entry name" value="NAD(P)-binding Rossmann-fold domains"/>
    <property type="match status" value="1"/>
</dbReference>
<dbReference type="EMBL" id="JABFCN010000042">
    <property type="protein sequence ID" value="NNU39271.1"/>
    <property type="molecule type" value="Genomic_DNA"/>
</dbReference>
<dbReference type="Proteomes" id="UP000519972">
    <property type="component" value="Unassembled WGS sequence"/>
</dbReference>
<keyword evidence="2" id="KW-0521">NADP</keyword>
<proteinExistence type="inferred from homology"/>
<sequence length="293" mass="31285">MSNIRSVLVTGATGQQGGAVVRALIARGHRVRAISRKPDSDGAKRLAAAGVEVVTGNLDDGASVVKAASGVDTMFLMGNSYEAGVEAETRQGILAADAAKAAGIGHLIYSSVGDADKKTGIPHFDSKYLVEQHIAGLGIPYTISAPVAFMENTVAPWAIDGLRQGVYAAALPPARVLQQITIDDIGAFVAALAERREQVFGKRFDIAGDELSGEQQAKTLSEVLGRPLRYQELPIAAIRQQSEDTALMFEWFDRTGYDADIAALRRDFPEVGWHRYAGWAKGFDWSVVDKAAG</sequence>
<evidence type="ECO:0000313" key="4">
    <source>
        <dbReference type="EMBL" id="NNU39271.1"/>
    </source>
</evidence>
<reference evidence="4 5" key="1">
    <citation type="submission" date="2020-02" db="EMBL/GenBank/DDBJ databases">
        <authorList>
            <person name="Sun Q."/>
        </authorList>
    </citation>
    <scope>NUCLEOTIDE SEQUENCE [LARGE SCALE GENOMIC DNA]</scope>
    <source>
        <strain evidence="4 5">CCBAU 03386</strain>
    </source>
</reference>
<dbReference type="PANTHER" id="PTHR42748">
    <property type="entry name" value="NITROGEN METABOLITE REPRESSION PROTEIN NMRA FAMILY MEMBER"/>
    <property type="match status" value="1"/>
</dbReference>
<dbReference type="Pfam" id="PF05368">
    <property type="entry name" value="NmrA"/>
    <property type="match status" value="1"/>
</dbReference>
<evidence type="ECO:0000259" key="3">
    <source>
        <dbReference type="Pfam" id="PF05368"/>
    </source>
</evidence>
<keyword evidence="5" id="KW-1185">Reference proteome</keyword>
<dbReference type="InterPro" id="IPR051164">
    <property type="entry name" value="NmrA-like_oxidored"/>
</dbReference>
<feature type="domain" description="NmrA-like" evidence="3">
    <location>
        <begin position="6"/>
        <end position="261"/>
    </location>
</feature>
<comment type="similarity">
    <text evidence="1">Belongs to the NmrA-type oxidoreductase family.</text>
</comment>
<dbReference type="RefSeq" id="WP_168311657.1">
    <property type="nucleotide sequence ID" value="NZ_JABFCN010000042.1"/>
</dbReference>
<organism evidence="4 5">
    <name type="scientific">Rhizobium sophorae</name>
    <dbReference type="NCBI Taxonomy" id="1535242"/>
    <lineage>
        <taxon>Bacteria</taxon>
        <taxon>Pseudomonadati</taxon>
        <taxon>Pseudomonadota</taxon>
        <taxon>Alphaproteobacteria</taxon>
        <taxon>Hyphomicrobiales</taxon>
        <taxon>Rhizobiaceae</taxon>
        <taxon>Rhizobium/Agrobacterium group</taxon>
        <taxon>Rhizobium</taxon>
    </lineage>
</organism>
<dbReference type="Gene3D" id="3.40.50.720">
    <property type="entry name" value="NAD(P)-binding Rossmann-like Domain"/>
    <property type="match status" value="1"/>
</dbReference>
<evidence type="ECO:0000313" key="5">
    <source>
        <dbReference type="Proteomes" id="UP000519972"/>
    </source>
</evidence>
<accession>A0A7Y3S9T3</accession>
<gene>
    <name evidence="4" type="ORF">G9X64_22885</name>
</gene>